<evidence type="ECO:0000256" key="5">
    <source>
        <dbReference type="ARBA" id="ARBA00023277"/>
    </source>
</evidence>
<dbReference type="RefSeq" id="WP_074770195.1">
    <property type="nucleotide sequence ID" value="NZ_FNWO01000016.1"/>
</dbReference>
<dbReference type="PANTHER" id="PTHR31609:SF1">
    <property type="entry name" value="CARBOHYDRATE DEACETYLASE"/>
    <property type="match status" value="1"/>
</dbReference>
<dbReference type="Proteomes" id="UP000182983">
    <property type="component" value="Unassembled WGS sequence"/>
</dbReference>
<dbReference type="GO" id="GO:0019213">
    <property type="term" value="F:deacetylase activity"/>
    <property type="evidence" value="ECO:0007669"/>
    <property type="project" value="TreeGrafter"/>
</dbReference>
<reference evidence="7" key="1">
    <citation type="submission" date="2016-10" db="EMBL/GenBank/DDBJ databases">
        <authorList>
            <person name="Varghese N."/>
            <person name="Submissions S."/>
        </authorList>
    </citation>
    <scope>NUCLEOTIDE SEQUENCE [LARGE SCALE GENOMIC DNA]</scope>
    <source>
        <strain evidence="7">DSM 13234</strain>
    </source>
</reference>
<keyword evidence="3" id="KW-0378">Hydrolase</keyword>
<proteinExistence type="predicted"/>
<dbReference type="InterPro" id="IPR011330">
    <property type="entry name" value="Glyco_hydro/deAcase_b/a-brl"/>
</dbReference>
<dbReference type="AlphaFoldDB" id="A0A1H6JLG8"/>
<accession>A0A1H6JLG8</accession>
<evidence type="ECO:0000256" key="3">
    <source>
        <dbReference type="ARBA" id="ARBA00022801"/>
    </source>
</evidence>
<organism evidence="6 7">
    <name type="scientific">Magnetospirillum fulvum</name>
    <name type="common">Rhodospirillum fulvum</name>
    <dbReference type="NCBI Taxonomy" id="1082"/>
    <lineage>
        <taxon>Bacteria</taxon>
        <taxon>Pseudomonadati</taxon>
        <taxon>Pseudomonadota</taxon>
        <taxon>Alphaproteobacteria</taxon>
        <taxon>Rhodospirillales</taxon>
        <taxon>Rhodospirillaceae</taxon>
        <taxon>Magnetospirillum</taxon>
    </lineage>
</organism>
<dbReference type="GO" id="GO:0046872">
    <property type="term" value="F:metal ion binding"/>
    <property type="evidence" value="ECO:0007669"/>
    <property type="project" value="UniProtKB-KW"/>
</dbReference>
<evidence type="ECO:0000313" key="7">
    <source>
        <dbReference type="Proteomes" id="UP000182983"/>
    </source>
</evidence>
<keyword evidence="5" id="KW-0119">Carbohydrate metabolism</keyword>
<evidence type="ECO:0008006" key="8">
    <source>
        <dbReference type="Google" id="ProtNLM"/>
    </source>
</evidence>
<dbReference type="OrthoDB" id="9774177at2"/>
<comment type="cofactor">
    <cofactor evidence="1">
        <name>Mg(2+)</name>
        <dbReference type="ChEBI" id="CHEBI:18420"/>
    </cofactor>
</comment>
<keyword evidence="4" id="KW-0460">Magnesium</keyword>
<evidence type="ECO:0000256" key="1">
    <source>
        <dbReference type="ARBA" id="ARBA00001946"/>
    </source>
</evidence>
<gene>
    <name evidence="6" type="ORF">SAMN04244559_03110</name>
</gene>
<evidence type="ECO:0000256" key="2">
    <source>
        <dbReference type="ARBA" id="ARBA00022723"/>
    </source>
</evidence>
<protein>
    <recommendedName>
        <fullName evidence="8">ChbG/HpnK family deacetylase</fullName>
    </recommendedName>
</protein>
<evidence type="ECO:0000256" key="4">
    <source>
        <dbReference type="ARBA" id="ARBA00022842"/>
    </source>
</evidence>
<sequence>MTSPSLTLCADDYGLAPGVGRAIRALIEAGRLQATGCMTAGPFWPDEAALLRPLTGRAEFGVHLTLTDHAPLAPLPALAPDGRFPPLGRLLKLSLLRRLDRAEIAAELERQIDSFEAAMGRAPDFLDGHHHVHQLPVVRDVVLDLAARRLAPGGWVRSCWDNPLSILGRGIDPFRAGLIAVLGIGLRLGLRRAGIPHNRRFRGVYDFSGRVPYPALFERFTDRPGPGTLVMCHPGEIDDALRACERLTDQRAVEYAYLASDAMEAALTDRGLSLAPLPRA</sequence>
<keyword evidence="2" id="KW-0479">Metal-binding</keyword>
<dbReference type="GO" id="GO:0016787">
    <property type="term" value="F:hydrolase activity"/>
    <property type="evidence" value="ECO:0007669"/>
    <property type="project" value="UniProtKB-KW"/>
</dbReference>
<keyword evidence="7" id="KW-1185">Reference proteome</keyword>
<dbReference type="InterPro" id="IPR006879">
    <property type="entry name" value="YdjC-like"/>
</dbReference>
<dbReference type="PANTHER" id="PTHR31609">
    <property type="entry name" value="YDJC DEACETYLASE FAMILY MEMBER"/>
    <property type="match status" value="1"/>
</dbReference>
<dbReference type="EMBL" id="FNWO01000016">
    <property type="protein sequence ID" value="SEH60023.1"/>
    <property type="molecule type" value="Genomic_DNA"/>
</dbReference>
<dbReference type="CDD" id="cd10807">
    <property type="entry name" value="YdjC_like_3"/>
    <property type="match status" value="1"/>
</dbReference>
<evidence type="ECO:0000313" key="6">
    <source>
        <dbReference type="EMBL" id="SEH60023.1"/>
    </source>
</evidence>
<dbReference type="Pfam" id="PF04794">
    <property type="entry name" value="YdjC"/>
    <property type="match status" value="1"/>
</dbReference>
<dbReference type="Gene3D" id="3.20.20.370">
    <property type="entry name" value="Glycoside hydrolase/deacetylase"/>
    <property type="match status" value="1"/>
</dbReference>
<dbReference type="SUPFAM" id="SSF88713">
    <property type="entry name" value="Glycoside hydrolase/deacetylase"/>
    <property type="match status" value="1"/>
</dbReference>
<dbReference type="GO" id="GO:0005975">
    <property type="term" value="P:carbohydrate metabolic process"/>
    <property type="evidence" value="ECO:0007669"/>
    <property type="project" value="InterPro"/>
</dbReference>
<name>A0A1H6JLG8_MAGFU</name>